<dbReference type="Gene3D" id="3.30.1490.110">
    <property type="match status" value="1"/>
</dbReference>
<dbReference type="HAMAP" id="MF_02033">
    <property type="entry name" value="FtsA"/>
    <property type="match status" value="1"/>
</dbReference>
<comment type="similarity">
    <text evidence="5 6">Belongs to the FtsA/MreB family.</text>
</comment>
<dbReference type="Pfam" id="PF02491">
    <property type="entry name" value="SHS2_FTSA"/>
    <property type="match status" value="1"/>
</dbReference>
<dbReference type="NCBIfam" id="TIGR01174">
    <property type="entry name" value="ftsA"/>
    <property type="match status" value="1"/>
</dbReference>
<evidence type="ECO:0000256" key="3">
    <source>
        <dbReference type="ARBA" id="ARBA00023136"/>
    </source>
</evidence>
<dbReference type="PANTHER" id="PTHR32432:SF4">
    <property type="entry name" value="CELL DIVISION PROTEIN FTSA"/>
    <property type="match status" value="1"/>
</dbReference>
<dbReference type="InterPro" id="IPR003494">
    <property type="entry name" value="SHS2_FtsA"/>
</dbReference>
<proteinExistence type="inferred from homology"/>
<gene>
    <name evidence="5 8" type="primary">ftsA</name>
    <name evidence="8" type="ORF">E5S66_11900</name>
</gene>
<dbReference type="AlphaFoldDB" id="A0A5R9PCS6"/>
<comment type="function">
    <text evidence="5 6">Cell division protein that is involved in the assembly of the Z ring. May serve as a membrane anchor for the Z ring.</text>
</comment>
<comment type="caution">
    <text evidence="8">The sequence shown here is derived from an EMBL/GenBank/DDBJ whole genome shotgun (WGS) entry which is preliminary data.</text>
</comment>
<protein>
    <recommendedName>
        <fullName evidence="5 6">Cell division protein FtsA</fullName>
    </recommendedName>
</protein>
<keyword evidence="2 5" id="KW-0132">Cell division</keyword>
<accession>A0A5R9PCS6</accession>
<keyword evidence="1 5" id="KW-1003">Cell membrane</keyword>
<organism evidence="8 9">
    <name type="scientific">Thermomonas fusca</name>
    <dbReference type="NCBI Taxonomy" id="215690"/>
    <lineage>
        <taxon>Bacteria</taxon>
        <taxon>Pseudomonadati</taxon>
        <taxon>Pseudomonadota</taxon>
        <taxon>Gammaproteobacteria</taxon>
        <taxon>Lysobacterales</taxon>
        <taxon>Lysobacteraceae</taxon>
        <taxon>Thermomonas</taxon>
    </lineage>
</organism>
<dbReference type="CDD" id="cd24048">
    <property type="entry name" value="ASKHA_NBD_FtsA"/>
    <property type="match status" value="1"/>
</dbReference>
<name>A0A5R9PCS6_9GAMM</name>
<keyword evidence="4 5" id="KW-0131">Cell cycle</keyword>
<dbReference type="SMART" id="SM00842">
    <property type="entry name" value="FtsA"/>
    <property type="match status" value="1"/>
</dbReference>
<dbReference type="EMBL" id="SROY01000006">
    <property type="protein sequence ID" value="TLX20907.1"/>
    <property type="molecule type" value="Genomic_DNA"/>
</dbReference>
<dbReference type="GO" id="GO:0032153">
    <property type="term" value="C:cell division site"/>
    <property type="evidence" value="ECO:0007669"/>
    <property type="project" value="UniProtKB-UniRule"/>
</dbReference>
<evidence type="ECO:0000256" key="4">
    <source>
        <dbReference type="ARBA" id="ARBA00023306"/>
    </source>
</evidence>
<evidence type="ECO:0000256" key="5">
    <source>
        <dbReference type="HAMAP-Rule" id="MF_02033"/>
    </source>
</evidence>
<dbReference type="GO" id="GO:0009898">
    <property type="term" value="C:cytoplasmic side of plasma membrane"/>
    <property type="evidence" value="ECO:0007669"/>
    <property type="project" value="UniProtKB-UniRule"/>
</dbReference>
<comment type="subunit">
    <text evidence="5">Self-interacts. Interacts with FtsZ.</text>
</comment>
<evidence type="ECO:0000313" key="8">
    <source>
        <dbReference type="EMBL" id="TLX20907.1"/>
    </source>
</evidence>
<evidence type="ECO:0000256" key="1">
    <source>
        <dbReference type="ARBA" id="ARBA00022475"/>
    </source>
</evidence>
<feature type="domain" description="SHS2" evidence="7">
    <location>
        <begin position="10"/>
        <end position="197"/>
    </location>
</feature>
<evidence type="ECO:0000256" key="6">
    <source>
        <dbReference type="PIRNR" id="PIRNR003101"/>
    </source>
</evidence>
<dbReference type="Gene3D" id="3.30.420.40">
    <property type="match status" value="2"/>
</dbReference>
<reference evidence="8 9" key="1">
    <citation type="submission" date="2019-04" db="EMBL/GenBank/DDBJ databases">
        <authorList>
            <person name="Grouzdev D.S."/>
            <person name="Nazina T.N."/>
        </authorList>
    </citation>
    <scope>NUCLEOTIDE SEQUENCE [LARGE SCALE GENOMIC DNA]</scope>
    <source>
        <strain evidence="8 9">SHC 3-19</strain>
    </source>
</reference>
<keyword evidence="3 5" id="KW-0472">Membrane</keyword>
<dbReference type="FunFam" id="3.30.420.40:FF:000035">
    <property type="entry name" value="Cell division protein FtsA"/>
    <property type="match status" value="1"/>
</dbReference>
<dbReference type="GO" id="GO:0043093">
    <property type="term" value="P:FtsZ-dependent cytokinesis"/>
    <property type="evidence" value="ECO:0007669"/>
    <property type="project" value="UniProtKB-UniRule"/>
</dbReference>
<dbReference type="RefSeq" id="WP_028839230.1">
    <property type="nucleotide sequence ID" value="NZ_SROY01000006.1"/>
</dbReference>
<dbReference type="PIRSF" id="PIRSF003101">
    <property type="entry name" value="FtsA"/>
    <property type="match status" value="1"/>
</dbReference>
<dbReference type="InterPro" id="IPR020823">
    <property type="entry name" value="Cell_div_FtsA"/>
</dbReference>
<dbReference type="FunFam" id="3.30.1490.110:FF:000002">
    <property type="entry name" value="Cell division protein FtsA"/>
    <property type="match status" value="1"/>
</dbReference>
<dbReference type="FunFam" id="3.30.420.40:FF:000032">
    <property type="entry name" value="Cell division protein FtsA"/>
    <property type="match status" value="1"/>
</dbReference>
<keyword evidence="9" id="KW-1185">Reference proteome</keyword>
<evidence type="ECO:0000313" key="9">
    <source>
        <dbReference type="Proteomes" id="UP000308508"/>
    </source>
</evidence>
<evidence type="ECO:0000256" key="2">
    <source>
        <dbReference type="ARBA" id="ARBA00022618"/>
    </source>
</evidence>
<evidence type="ECO:0000259" key="7">
    <source>
        <dbReference type="SMART" id="SM00842"/>
    </source>
</evidence>
<dbReference type="PANTHER" id="PTHR32432">
    <property type="entry name" value="CELL DIVISION PROTEIN FTSA-RELATED"/>
    <property type="match status" value="1"/>
</dbReference>
<dbReference type="Proteomes" id="UP000308508">
    <property type="component" value="Unassembled WGS sequence"/>
</dbReference>
<dbReference type="InterPro" id="IPR050696">
    <property type="entry name" value="FtsA/MreB"/>
</dbReference>
<dbReference type="NCBIfam" id="NF007009">
    <property type="entry name" value="PRK09472.1"/>
    <property type="match status" value="1"/>
</dbReference>
<dbReference type="SUPFAM" id="SSF53067">
    <property type="entry name" value="Actin-like ATPase domain"/>
    <property type="match status" value="2"/>
</dbReference>
<dbReference type="InterPro" id="IPR043129">
    <property type="entry name" value="ATPase_NBD"/>
</dbReference>
<dbReference type="Pfam" id="PF14450">
    <property type="entry name" value="FtsA"/>
    <property type="match status" value="2"/>
</dbReference>
<comment type="subcellular location">
    <subcellularLocation>
        <location evidence="5">Cell membrane</location>
        <topology evidence="5">Peripheral membrane protein</topology>
        <orientation evidence="5">Cytoplasmic side</orientation>
    </subcellularLocation>
    <text evidence="5">Localizes to the Z ring in an FtsZ-dependent manner. Targeted to the membrane through a conserved C-terminal amphipathic helix.</text>
</comment>
<sequence length="411" mass="43811">MNRKGDKSLIVGLDIGTSKVTALVGEYAPGEPIEVIGIGSHESRGLRRGVVVDIDSTVQSIQRAVEEAELMAGCEVSSVYASISGNHVQCKNSPGIVPIRDGEVTYGDLDRVLEAAKAVAIPADQRILHAIPREYVLDDSQEGIRNPVGMTGVRLEVHAHLVTCAQSAAQNISKCVQRCGLQVDELVLSSLASSTAVLTPDERELGVVLVDMGAGTTDIAVFMQGAICHTANLAVAGDKVTEDIAHMLRTPTPHAEDIKVKYACALAQLARAEESIQVESVGDRPPRRLPRHALAQAVQARYEEIFEMVQAELRRSGFEQRVRAGMVLTGGASKMEGVVELAEEMLQMPVRIGIPQHVTGLGEVVGNPVHATGVGLLLMGAQMEHPKRPTLPSGKVGGVLGKAVKWFRGAF</sequence>
<dbReference type="STRING" id="1123377.GCA_000423885_01575"/>